<comment type="caution">
    <text evidence="1">The sequence shown here is derived from an EMBL/GenBank/DDBJ whole genome shotgun (WGS) entry which is preliminary data.</text>
</comment>
<dbReference type="Proteomes" id="UP001642464">
    <property type="component" value="Unassembled WGS sequence"/>
</dbReference>
<keyword evidence="2" id="KW-1185">Reference proteome</keyword>
<accession>A0ABP0NQ75</accession>
<feature type="non-terminal residue" evidence="1">
    <location>
        <position position="673"/>
    </location>
</feature>
<organism evidence="1 2">
    <name type="scientific">Durusdinium trenchii</name>
    <dbReference type="NCBI Taxonomy" id="1381693"/>
    <lineage>
        <taxon>Eukaryota</taxon>
        <taxon>Sar</taxon>
        <taxon>Alveolata</taxon>
        <taxon>Dinophyceae</taxon>
        <taxon>Suessiales</taxon>
        <taxon>Symbiodiniaceae</taxon>
        <taxon>Durusdinium</taxon>
    </lineage>
</organism>
<gene>
    <name evidence="1" type="ORF">SCF082_LOCUS33228</name>
</gene>
<evidence type="ECO:0000313" key="1">
    <source>
        <dbReference type="EMBL" id="CAK9064599.1"/>
    </source>
</evidence>
<reference evidence="1 2" key="1">
    <citation type="submission" date="2024-02" db="EMBL/GenBank/DDBJ databases">
        <authorList>
            <person name="Chen Y."/>
            <person name="Shah S."/>
            <person name="Dougan E. K."/>
            <person name="Thang M."/>
            <person name="Chan C."/>
        </authorList>
    </citation>
    <scope>NUCLEOTIDE SEQUENCE [LARGE SCALE GENOMIC DNA]</scope>
</reference>
<sequence length="673" mass="74119">AKKKSLTRRKNDASDVLGALDHIVNQTTLMLEFIKALIQGASKGRDLYDKLCAYAESDGTQPSDKMWMRCLRADLKLAQWQIFFTETYTSCLTRLGDEDGKQYFVLLCSQLLQRLVKNVNKVTPDSLAFACGFAKEMSKEKAKVATESDQQALIYLQVILDITSSPSSVEEAAQAFTKSSFLWEHWVVQSFNLQNGKKILEFAKENAEKRAAQSETISTIMTSISTLEIIEAKNTDRETFSAEAGKSIMKAHNATQDSGVKALKGADREQLIKLQYLVNTTVLHALEHFVQDTLIAFLVNFAKLIAKKETVNEEDHGLTLTDATCILHLQEIELAKNPVKEFKSFANFVPSVIKSINNATSGKANPDDSQSVLVEWNKNLKSSAVCAIKAIKNFSVQVFDMLGASEQEASKAVQNALQTSVNTQASGKAMECVKIVEETLAPTPVILTRDRLDAFQASAQEAARLSSVLGSDGQLMRRGLNIMEAALVSKLAFAMDPDAEETETHEFDALKLLWKFMDTDKEGLAKNRTDLSAAFVAMGYKDALGDKLADLIVDLLQTNWATGQDIIESISGELEAIYTNESKTVGPLLVIPDEVANLSDVSEIVKLSEMAKQSPMFPIKATDAVAASCGRIDTALARIKETAKKIGCTQDKIHDPQQLQAFKHECLTWLSLD</sequence>
<feature type="non-terminal residue" evidence="1">
    <location>
        <position position="1"/>
    </location>
</feature>
<proteinExistence type="predicted"/>
<protein>
    <submittedName>
        <fullName evidence="1">Uncharacterized protein</fullName>
    </submittedName>
</protein>
<name>A0ABP0NQ75_9DINO</name>
<evidence type="ECO:0000313" key="2">
    <source>
        <dbReference type="Proteomes" id="UP001642464"/>
    </source>
</evidence>
<dbReference type="EMBL" id="CAXAMM010029369">
    <property type="protein sequence ID" value="CAK9064599.1"/>
    <property type="molecule type" value="Genomic_DNA"/>
</dbReference>